<sequence>MTRWFEAQASLGSGQYSRSAPNHSSRIAYQRLQNAYALVWIAEAPGGDTATLQATVDDATAEPDHRRRKGLRATRFRRH</sequence>
<accession>A0A0B7NY67</accession>
<protein>
    <submittedName>
        <fullName evidence="2">Uncharacterized protein</fullName>
    </submittedName>
</protein>
<feature type="compositionally biased region" description="Basic residues" evidence="1">
    <location>
        <begin position="66"/>
        <end position="79"/>
    </location>
</feature>
<dbReference type="AlphaFoldDB" id="A0A0B7NY67"/>
<feature type="region of interest" description="Disordered" evidence="1">
    <location>
        <begin position="1"/>
        <end position="22"/>
    </location>
</feature>
<gene>
    <name evidence="2" type="ORF">PFCIRM138_09610</name>
</gene>
<organism evidence="2">
    <name type="scientific">Propionibacterium freudenreichii subsp. freudenreichii</name>
    <dbReference type="NCBI Taxonomy" id="66712"/>
    <lineage>
        <taxon>Bacteria</taxon>
        <taxon>Bacillati</taxon>
        <taxon>Actinomycetota</taxon>
        <taxon>Actinomycetes</taxon>
        <taxon>Propionibacteriales</taxon>
        <taxon>Propionibacteriaceae</taxon>
        <taxon>Propionibacterium</taxon>
    </lineage>
</organism>
<reference evidence="2" key="1">
    <citation type="submission" date="2014-08" db="EMBL/GenBank/DDBJ databases">
        <authorList>
            <person name="Falentin Helene"/>
        </authorList>
    </citation>
    <scope>NUCLEOTIDE SEQUENCE</scope>
</reference>
<feature type="compositionally biased region" description="Polar residues" evidence="1">
    <location>
        <begin position="10"/>
        <end position="22"/>
    </location>
</feature>
<name>A0A0B7NY67_PROFF</name>
<dbReference type="EMBL" id="LM676380">
    <property type="protein sequence ID" value="CEP25672.1"/>
    <property type="molecule type" value="Genomic_DNA"/>
</dbReference>
<evidence type="ECO:0000313" key="2">
    <source>
        <dbReference type="EMBL" id="CEP25672.1"/>
    </source>
</evidence>
<proteinExistence type="predicted"/>
<evidence type="ECO:0000256" key="1">
    <source>
        <dbReference type="SAM" id="MobiDB-lite"/>
    </source>
</evidence>
<feature type="region of interest" description="Disordered" evidence="1">
    <location>
        <begin position="57"/>
        <end position="79"/>
    </location>
</feature>